<dbReference type="EMBL" id="KQ086172">
    <property type="protein sequence ID" value="KLO06921.1"/>
    <property type="molecule type" value="Genomic_DNA"/>
</dbReference>
<dbReference type="Proteomes" id="UP000053477">
    <property type="component" value="Unassembled WGS sequence"/>
</dbReference>
<dbReference type="AlphaFoldDB" id="A0A0H2RQ55"/>
<sequence>MNVTCFTFPSTLPGQATWAPNPTCRGTSNIITLCLSTTIICIWSSIHKDIPAAQPLQGAVPKAQSLQVAEGHPAVLPADLESTSESFPDHDSIPLIERTRPVIHGPARLRHRVVDDALRRLCLVAYDILRTLRNNGPTVVVAFFCPALLLLRAIDQYSSARKLRDLAEKVNVGPFTIVHGFYATMGGFQLDVLNSRTGRPFNNTTFERTRLSTDGVFFLMREYPELLSIPPVESIKERAKSNGLGKAILALQVLWFIVNCASRLAESLPLSLMEVSTLAHGLCTLLTYFAWWSKPLNVEGPTKLKTEIQNKRRNLEGLEIGPEDDAKIARWKCWVHFFDNHTYGDHFQYVGELFKALPVDPSLVDDPVARARELAKDLRFLLDSLRDEYSQTFRESPEYRKLLYLAGETEHAGSGEVRKNKVLDGVRRLALDIFQERLLVRMLREAAYNASERSQTTPMAMALLDMDQDYSYPKKGPQDVNIFDLLRPKSSTNPRTNPTLAEERDFSRCFLHETSPTFHDLFGAFTLTTSSRVKAIDYISLSVTPLLYGSLHLLGWWKQFPSSAEQIVWRVATVVAMSSGFAATVVCLIHDEALKRIFSWFERRNIHIEELLLVVGRLLQALVGRIIPSLYVLSSTFLMVESIRQLWFLPSDAYILASWSYYFPHLF</sequence>
<reference evidence="1 2" key="1">
    <citation type="submission" date="2015-04" db="EMBL/GenBank/DDBJ databases">
        <title>Complete genome sequence of Schizopora paradoxa KUC8140, a cosmopolitan wood degrader in East Asia.</title>
        <authorList>
            <consortium name="DOE Joint Genome Institute"/>
            <person name="Min B."/>
            <person name="Park H."/>
            <person name="Jang Y."/>
            <person name="Kim J.-J."/>
            <person name="Kim K.H."/>
            <person name="Pangilinan J."/>
            <person name="Lipzen A."/>
            <person name="Riley R."/>
            <person name="Grigoriev I.V."/>
            <person name="Spatafora J.W."/>
            <person name="Choi I.-G."/>
        </authorList>
    </citation>
    <scope>NUCLEOTIDE SEQUENCE [LARGE SCALE GENOMIC DNA]</scope>
    <source>
        <strain evidence="1 2">KUC8140</strain>
    </source>
</reference>
<gene>
    <name evidence="1" type="ORF">SCHPADRAFT_672859</name>
</gene>
<accession>A0A0H2RQ55</accession>
<dbReference type="InParanoid" id="A0A0H2RQ55"/>
<keyword evidence="2" id="KW-1185">Reference proteome</keyword>
<evidence type="ECO:0000313" key="1">
    <source>
        <dbReference type="EMBL" id="KLO06921.1"/>
    </source>
</evidence>
<dbReference type="PANTHER" id="PTHR35043:SF9">
    <property type="match status" value="1"/>
</dbReference>
<name>A0A0H2RQ55_9AGAM</name>
<dbReference type="OrthoDB" id="9451547at2759"/>
<organism evidence="1 2">
    <name type="scientific">Schizopora paradoxa</name>
    <dbReference type="NCBI Taxonomy" id="27342"/>
    <lineage>
        <taxon>Eukaryota</taxon>
        <taxon>Fungi</taxon>
        <taxon>Dikarya</taxon>
        <taxon>Basidiomycota</taxon>
        <taxon>Agaricomycotina</taxon>
        <taxon>Agaricomycetes</taxon>
        <taxon>Hymenochaetales</taxon>
        <taxon>Schizoporaceae</taxon>
        <taxon>Schizopora</taxon>
    </lineage>
</organism>
<evidence type="ECO:0000313" key="2">
    <source>
        <dbReference type="Proteomes" id="UP000053477"/>
    </source>
</evidence>
<dbReference type="PANTHER" id="PTHR35043">
    <property type="entry name" value="TRANSCRIPTION FACTOR DOMAIN-CONTAINING PROTEIN"/>
    <property type="match status" value="1"/>
</dbReference>
<protein>
    <submittedName>
        <fullName evidence="1">Uncharacterized protein</fullName>
    </submittedName>
</protein>
<proteinExistence type="predicted"/>